<sequence>MKCVILDNTAWTTHFVVLQSISRAAETASVASRRTTERLVRWTHPTSSLLPFIPIRSSERLRRHVACAVTNFFRSALTEIPVRRMRELHLHPCTHPSMQVTRCTRRCTIAIHARRLSHFSAAETTTPACRGRRSSPNGDRCAASANQKVSQSSASAVAAVCAGAAEAAAGLRTGAAAAARFGGTSRSSRAAAWTGTATAAEGARGV</sequence>
<reference evidence="2 3" key="1">
    <citation type="submission" date="2019-09" db="EMBL/GenBank/DDBJ databases">
        <authorList>
            <person name="Depoorter E."/>
        </authorList>
    </citation>
    <scope>NUCLEOTIDE SEQUENCE [LARGE SCALE GENOMIC DNA]</scope>
    <source>
        <strain evidence="2">R-15945</strain>
    </source>
</reference>
<dbReference type="EMBL" id="CABVPU010000009">
    <property type="protein sequence ID" value="VWB64748.1"/>
    <property type="molecule type" value="Genomic_DNA"/>
</dbReference>
<evidence type="ECO:0000256" key="1">
    <source>
        <dbReference type="SAM" id="MobiDB-lite"/>
    </source>
</evidence>
<evidence type="ECO:0000313" key="3">
    <source>
        <dbReference type="Proteomes" id="UP000494174"/>
    </source>
</evidence>
<organism evidence="2 3">
    <name type="scientific">Burkholderia lata (strain ATCC 17760 / DSM 23089 / LMG 22485 / NCIMB 9086 / R18194 / 383)</name>
    <dbReference type="NCBI Taxonomy" id="482957"/>
    <lineage>
        <taxon>Bacteria</taxon>
        <taxon>Pseudomonadati</taxon>
        <taxon>Pseudomonadota</taxon>
        <taxon>Betaproteobacteria</taxon>
        <taxon>Burkholderiales</taxon>
        <taxon>Burkholderiaceae</taxon>
        <taxon>Burkholderia</taxon>
        <taxon>Burkholderia cepacia complex</taxon>
    </lineage>
</organism>
<name>A0A6P2LCN0_BURL3</name>
<proteinExistence type="predicted"/>
<accession>A0A6P2LCN0</accession>
<gene>
    <name evidence="2" type="ORF">BLA15945_03060</name>
</gene>
<protein>
    <submittedName>
        <fullName evidence="2">Uncharacterized protein</fullName>
    </submittedName>
</protein>
<dbReference type="Proteomes" id="UP000494174">
    <property type="component" value="Unassembled WGS sequence"/>
</dbReference>
<feature type="region of interest" description="Disordered" evidence="1">
    <location>
        <begin position="124"/>
        <end position="143"/>
    </location>
</feature>
<dbReference type="AlphaFoldDB" id="A0A6P2LCN0"/>
<evidence type="ECO:0000313" key="2">
    <source>
        <dbReference type="EMBL" id="VWB64748.1"/>
    </source>
</evidence>